<organism evidence="1 2">
    <name type="scientific">Undibacterium flavidum</name>
    <dbReference type="NCBI Taxonomy" id="2762297"/>
    <lineage>
        <taxon>Bacteria</taxon>
        <taxon>Pseudomonadati</taxon>
        <taxon>Pseudomonadota</taxon>
        <taxon>Betaproteobacteria</taxon>
        <taxon>Burkholderiales</taxon>
        <taxon>Oxalobacteraceae</taxon>
        <taxon>Undibacterium</taxon>
    </lineage>
</organism>
<evidence type="ECO:0000313" key="1">
    <source>
        <dbReference type="EMBL" id="MBC3873495.1"/>
    </source>
</evidence>
<dbReference type="RefSeq" id="WP_186941530.1">
    <property type="nucleotide sequence ID" value="NZ_JACOGA010000006.1"/>
</dbReference>
<sequence length="285" mass="33063">MGKESKIEWTHHTFNPWWGCVRVSPACKFCYAETWAKRLGEDLWGGKADRRFFSDSHWNEPIKWDREAATDGKRRRVFCASMADVFENRKDLHVARERLWQLIEATPHLDWLLLTKRIEHVKKLAPWSGKWPRNIWLGASTEKQNWLEKRVDHLLSHDVSVRFVSAEPLLGHLEIAPWLAKPNSKEAGINWVIAGGESGVNARWMNPAWVESLRDQCREAGVPFHFKQWGHWGPEEIIKEGISARAQRVEVVGRMGEMIRMVKVGKTKSGRLLDGSTWDEFPIVL</sequence>
<name>A0ABR6YAB5_9BURK</name>
<gene>
    <name evidence="1" type="ORF">H8K55_07850</name>
</gene>
<dbReference type="EMBL" id="JACOGA010000006">
    <property type="protein sequence ID" value="MBC3873495.1"/>
    <property type="molecule type" value="Genomic_DNA"/>
</dbReference>
<dbReference type="InterPro" id="IPR011101">
    <property type="entry name" value="DUF5131"/>
</dbReference>
<proteinExistence type="predicted"/>
<protein>
    <submittedName>
        <fullName evidence="1">Phage Gp37/Gp68 family protein</fullName>
    </submittedName>
</protein>
<dbReference type="Pfam" id="PF07505">
    <property type="entry name" value="DUF5131"/>
    <property type="match status" value="1"/>
</dbReference>
<comment type="caution">
    <text evidence="1">The sequence shown here is derived from an EMBL/GenBank/DDBJ whole genome shotgun (WGS) entry which is preliminary data.</text>
</comment>
<evidence type="ECO:0000313" key="2">
    <source>
        <dbReference type="Proteomes" id="UP000624279"/>
    </source>
</evidence>
<dbReference type="Proteomes" id="UP000624279">
    <property type="component" value="Unassembled WGS sequence"/>
</dbReference>
<keyword evidence="2" id="KW-1185">Reference proteome</keyword>
<accession>A0ABR6YAB5</accession>
<reference evidence="1 2" key="1">
    <citation type="submission" date="2020-08" db="EMBL/GenBank/DDBJ databases">
        <title>Novel species isolated from subtropical streams in China.</title>
        <authorList>
            <person name="Lu H."/>
        </authorList>
    </citation>
    <scope>NUCLEOTIDE SEQUENCE [LARGE SCALE GENOMIC DNA]</scope>
    <source>
        <strain evidence="1 2">LX15W</strain>
    </source>
</reference>